<feature type="transmembrane region" description="Helical" evidence="7">
    <location>
        <begin position="355"/>
        <end position="375"/>
    </location>
</feature>
<organism evidence="8 9">
    <name type="scientific">Aristophania vespae</name>
    <dbReference type="NCBI Taxonomy" id="2697033"/>
    <lineage>
        <taxon>Bacteria</taxon>
        <taxon>Pseudomonadati</taxon>
        <taxon>Pseudomonadota</taxon>
        <taxon>Alphaproteobacteria</taxon>
        <taxon>Acetobacterales</taxon>
        <taxon>Acetobacteraceae</taxon>
        <taxon>Aristophania</taxon>
    </lineage>
</organism>
<feature type="transmembrane region" description="Helical" evidence="7">
    <location>
        <begin position="197"/>
        <end position="215"/>
    </location>
</feature>
<dbReference type="GO" id="GO:0005345">
    <property type="term" value="F:purine nucleobase transmembrane transporter activity"/>
    <property type="evidence" value="ECO:0007669"/>
    <property type="project" value="TreeGrafter"/>
</dbReference>
<feature type="transmembrane region" description="Helical" evidence="7">
    <location>
        <begin position="55"/>
        <end position="72"/>
    </location>
</feature>
<comment type="similarity">
    <text evidence="2">Belongs to the nucleobase:cation symporter-2 (NCS2) (TC 2.A.40) family. Azg-like subfamily.</text>
</comment>
<dbReference type="InterPro" id="IPR045018">
    <property type="entry name" value="Azg-like"/>
</dbReference>
<dbReference type="KEGG" id="bomb:GT348_05665"/>
<dbReference type="Proteomes" id="UP000463975">
    <property type="component" value="Chromosome"/>
</dbReference>
<dbReference type="RefSeq" id="WP_160618877.1">
    <property type="nucleotide sequence ID" value="NZ_CP047652.1"/>
</dbReference>
<dbReference type="PANTHER" id="PTHR43337">
    <property type="entry name" value="XANTHINE/URACIL PERMEASE C887.17-RELATED"/>
    <property type="match status" value="1"/>
</dbReference>
<feature type="transmembrane region" description="Helical" evidence="7">
    <location>
        <begin position="387"/>
        <end position="409"/>
    </location>
</feature>
<feature type="transmembrane region" description="Helical" evidence="7">
    <location>
        <begin position="329"/>
        <end position="349"/>
    </location>
</feature>
<evidence type="ECO:0000256" key="5">
    <source>
        <dbReference type="ARBA" id="ARBA00022989"/>
    </source>
</evidence>
<protein>
    <submittedName>
        <fullName evidence="8">NCS2 family permease</fullName>
    </submittedName>
</protein>
<sequence length="443" mass="46789">MFLTWLDRFFHISQRGSTISREIVAGLTVFGAMAYIMAVNPTILSATGLARHDMVMTTIAGAVAGTLIMALWAKLPIALAPAMSSNVLFTQVIIVQGHFSPRTAFTVVFCSGLCFTALALTQLRQKIINGFPPAIIIGVQAAIGAFVARLGLITAGIAVPSPGGLAFGSLSDPSVILALSGIALCAAFLICKIPAGFLITIFVLTITGLFVPNGHGGVITQLPNRFFDWPHYPTHLLFPFDFKEFFSHLGLLIPITLYLLLSDFFDATATLMSVVQRSNLHENTGKLKLDSSAFAADGLASVVGATLGTSTVSAYVENLAGAEAGARTGLAAIVVALLFALSCVLWPLITAIPALAISPILVLVGLSMTSCLGRLSSSLDEALAPLFMFLIAAVTGNFMLSLTCGMLLYSGLAVVSRQFSRLTPVVLSLDIVFIGYMVLQTYF</sequence>
<evidence type="ECO:0000256" key="7">
    <source>
        <dbReference type="SAM" id="Phobius"/>
    </source>
</evidence>
<feature type="transmembrane region" description="Helical" evidence="7">
    <location>
        <begin position="165"/>
        <end position="190"/>
    </location>
</feature>
<keyword evidence="9" id="KW-1185">Reference proteome</keyword>
<evidence type="ECO:0000256" key="1">
    <source>
        <dbReference type="ARBA" id="ARBA00004127"/>
    </source>
</evidence>
<keyword evidence="3" id="KW-0813">Transport</keyword>
<evidence type="ECO:0000256" key="4">
    <source>
        <dbReference type="ARBA" id="ARBA00022692"/>
    </source>
</evidence>
<dbReference type="InterPro" id="IPR006043">
    <property type="entry name" value="NCS2"/>
</dbReference>
<evidence type="ECO:0000313" key="8">
    <source>
        <dbReference type="EMBL" id="QHI95802.1"/>
    </source>
</evidence>
<feature type="transmembrane region" description="Helical" evidence="7">
    <location>
        <begin position="245"/>
        <end position="265"/>
    </location>
</feature>
<feature type="transmembrane region" description="Helical" evidence="7">
    <location>
        <begin position="23"/>
        <end position="43"/>
    </location>
</feature>
<proteinExistence type="inferred from homology"/>
<evidence type="ECO:0000256" key="6">
    <source>
        <dbReference type="ARBA" id="ARBA00023136"/>
    </source>
</evidence>
<evidence type="ECO:0000256" key="2">
    <source>
        <dbReference type="ARBA" id="ARBA00005697"/>
    </source>
</evidence>
<feature type="transmembrane region" description="Helical" evidence="7">
    <location>
        <begin position="105"/>
        <end position="123"/>
    </location>
</feature>
<keyword evidence="6 7" id="KW-0472">Membrane</keyword>
<dbReference type="GO" id="GO:0005886">
    <property type="term" value="C:plasma membrane"/>
    <property type="evidence" value="ECO:0007669"/>
    <property type="project" value="TreeGrafter"/>
</dbReference>
<dbReference type="AlphaFoldDB" id="A0A6P1NJE9"/>
<accession>A0A6P1NJE9</accession>
<dbReference type="PANTHER" id="PTHR43337:SF1">
    <property type="entry name" value="XANTHINE_URACIL PERMEASE C887.17-RELATED"/>
    <property type="match status" value="1"/>
</dbReference>
<dbReference type="EMBL" id="CP047652">
    <property type="protein sequence ID" value="QHI95802.1"/>
    <property type="molecule type" value="Genomic_DNA"/>
</dbReference>
<evidence type="ECO:0000313" key="9">
    <source>
        <dbReference type="Proteomes" id="UP000463975"/>
    </source>
</evidence>
<comment type="subcellular location">
    <subcellularLocation>
        <location evidence="1">Endomembrane system</location>
        <topology evidence="1">Multi-pass membrane protein</topology>
    </subcellularLocation>
</comment>
<keyword evidence="4 7" id="KW-0812">Transmembrane</keyword>
<reference evidence="8 9" key="1">
    <citation type="submission" date="2020-01" db="EMBL/GenBank/DDBJ databases">
        <title>Genome sequencing of strain KACC 21507.</title>
        <authorList>
            <person name="Heo J."/>
            <person name="Kim S.-J."/>
            <person name="Kim J.-S."/>
            <person name="Hong S.-B."/>
            <person name="Kwon S.-W."/>
        </authorList>
    </citation>
    <scope>NUCLEOTIDE SEQUENCE [LARGE SCALE GENOMIC DNA]</scope>
    <source>
        <strain evidence="8 9">KACC 21507</strain>
    </source>
</reference>
<dbReference type="Pfam" id="PF00860">
    <property type="entry name" value="Xan_ur_permease"/>
    <property type="match status" value="1"/>
</dbReference>
<feature type="transmembrane region" description="Helical" evidence="7">
    <location>
        <begin position="421"/>
        <end position="439"/>
    </location>
</feature>
<feature type="transmembrane region" description="Helical" evidence="7">
    <location>
        <begin position="135"/>
        <end position="159"/>
    </location>
</feature>
<keyword evidence="5 7" id="KW-1133">Transmembrane helix</keyword>
<name>A0A6P1NJE9_9PROT</name>
<dbReference type="GO" id="GO:0012505">
    <property type="term" value="C:endomembrane system"/>
    <property type="evidence" value="ECO:0007669"/>
    <property type="project" value="UniProtKB-SubCell"/>
</dbReference>
<evidence type="ECO:0000256" key="3">
    <source>
        <dbReference type="ARBA" id="ARBA00022448"/>
    </source>
</evidence>
<gene>
    <name evidence="8" type="ORF">GT348_05665</name>
</gene>